<dbReference type="HOGENOM" id="CLU_1223626_0_0_11"/>
<organism evidence="3 4">
    <name type="scientific">Mycolicibacterium chubuense (strain NBB4)</name>
    <name type="common">Mycobacterium chubuense</name>
    <dbReference type="NCBI Taxonomy" id="710421"/>
    <lineage>
        <taxon>Bacteria</taxon>
        <taxon>Bacillati</taxon>
        <taxon>Actinomycetota</taxon>
        <taxon>Actinomycetes</taxon>
        <taxon>Mycobacteriales</taxon>
        <taxon>Mycobacteriaceae</taxon>
        <taxon>Mycolicibacterium</taxon>
    </lineage>
</organism>
<evidence type="ECO:0000313" key="4">
    <source>
        <dbReference type="Proteomes" id="UP000006057"/>
    </source>
</evidence>
<evidence type="ECO:0000256" key="2">
    <source>
        <dbReference type="SAM" id="SignalP"/>
    </source>
</evidence>
<keyword evidence="2" id="KW-0732">Signal</keyword>
<reference evidence="3 4" key="1">
    <citation type="submission" date="2012-06" db="EMBL/GenBank/DDBJ databases">
        <title>Complete sequence of chromosome of Mycobacterium chubuense NBB4.</title>
        <authorList>
            <consortium name="US DOE Joint Genome Institute"/>
            <person name="Lucas S."/>
            <person name="Han J."/>
            <person name="Lapidus A."/>
            <person name="Cheng J.-F."/>
            <person name="Goodwin L."/>
            <person name="Pitluck S."/>
            <person name="Peters L."/>
            <person name="Mikhailova N."/>
            <person name="Teshima H."/>
            <person name="Detter J.C."/>
            <person name="Han C."/>
            <person name="Tapia R."/>
            <person name="Land M."/>
            <person name="Hauser L."/>
            <person name="Kyrpides N."/>
            <person name="Ivanova N."/>
            <person name="Pagani I."/>
            <person name="Mattes T."/>
            <person name="Holmes A."/>
            <person name="Rutledge P."/>
            <person name="Paulsen I."/>
            <person name="Coleman N."/>
            <person name="Woyke T."/>
        </authorList>
    </citation>
    <scope>NUCLEOTIDE SEQUENCE [LARGE SCALE GENOMIC DNA]</scope>
    <source>
        <strain evidence="3 4">NBB4</strain>
    </source>
</reference>
<feature type="signal peptide" evidence="2">
    <location>
        <begin position="1"/>
        <end position="23"/>
    </location>
</feature>
<evidence type="ECO:0000256" key="1">
    <source>
        <dbReference type="SAM" id="MobiDB-lite"/>
    </source>
</evidence>
<dbReference type="AlphaFoldDB" id="I4BHP0"/>
<dbReference type="KEGG" id="mcb:Mycch_2014"/>
<name>I4BHP0_MYCCN</name>
<accession>I4BHP0</accession>
<dbReference type="STRING" id="710421.Mycch_2014"/>
<evidence type="ECO:0008006" key="5">
    <source>
        <dbReference type="Google" id="ProtNLM"/>
    </source>
</evidence>
<proteinExistence type="predicted"/>
<dbReference type="RefSeq" id="WP_014815277.1">
    <property type="nucleotide sequence ID" value="NC_018027.1"/>
</dbReference>
<dbReference type="EMBL" id="CP003053">
    <property type="protein sequence ID" value="AFM16797.1"/>
    <property type="molecule type" value="Genomic_DNA"/>
</dbReference>
<protein>
    <recommendedName>
        <fullName evidence="5">DUF5642 domain-containing protein</fullName>
    </recommendedName>
</protein>
<dbReference type="eggNOG" id="ENOG502ZZZG">
    <property type="taxonomic scope" value="Bacteria"/>
</dbReference>
<gene>
    <name evidence="3" type="ordered locus">Mycch_2014</name>
</gene>
<dbReference type="OrthoDB" id="4761168at2"/>
<dbReference type="Proteomes" id="UP000006057">
    <property type="component" value="Chromosome"/>
</dbReference>
<evidence type="ECO:0000313" key="3">
    <source>
        <dbReference type="EMBL" id="AFM16797.1"/>
    </source>
</evidence>
<dbReference type="PROSITE" id="PS51257">
    <property type="entry name" value="PROKAR_LIPOPROTEIN"/>
    <property type="match status" value="1"/>
</dbReference>
<sequence precursor="true">MIRRAALATLAAVLLAGCSHVVAGSATWPGARLERAVLTQADFPPGVRYERIDKDPGLPDRAGAPPPMLSEPEGCTDGLTRDIAATAERGRASAAQYVAAYDGARTVVTVLTWPLDLDRLAATAQRCAEFHTFFAPGDPGIRMTTTKLQTPRSDALVYQQTMHLQGSQSSVYFAFENLGATAVFGIAFPTRDPSIPVKGTLPQTFLEVIAKQAERARAA</sequence>
<feature type="chain" id="PRO_5038352536" description="DUF5642 domain-containing protein" evidence="2">
    <location>
        <begin position="24"/>
        <end position="219"/>
    </location>
</feature>
<feature type="region of interest" description="Disordered" evidence="1">
    <location>
        <begin position="52"/>
        <end position="72"/>
    </location>
</feature>
<keyword evidence="4" id="KW-1185">Reference proteome</keyword>
<dbReference type="PATRIC" id="fig|710421.3.peg.2016"/>